<sequence>MSASEGNFRSPPSLQMSRLLFRIRPNMTSCSKQPFRKFNESPIVVPSCVKQKITFHLTLLEIINCSFGVGGKQIQSDNPPLSSLSPSEAISI</sequence>
<keyword evidence="2" id="KW-1185">Reference proteome</keyword>
<evidence type="ECO:0000313" key="2">
    <source>
        <dbReference type="Proteomes" id="UP001054837"/>
    </source>
</evidence>
<protein>
    <submittedName>
        <fullName evidence="1">Uncharacterized protein</fullName>
    </submittedName>
</protein>
<dbReference type="AlphaFoldDB" id="A0AAV4SUI3"/>
<proteinExistence type="predicted"/>
<comment type="caution">
    <text evidence="1">The sequence shown here is derived from an EMBL/GenBank/DDBJ whole genome shotgun (WGS) entry which is preliminary data.</text>
</comment>
<name>A0AAV4SUI3_9ARAC</name>
<dbReference type="Proteomes" id="UP001054837">
    <property type="component" value="Unassembled WGS sequence"/>
</dbReference>
<reference evidence="1 2" key="1">
    <citation type="submission" date="2021-06" db="EMBL/GenBank/DDBJ databases">
        <title>Caerostris darwini draft genome.</title>
        <authorList>
            <person name="Kono N."/>
            <person name="Arakawa K."/>
        </authorList>
    </citation>
    <scope>NUCLEOTIDE SEQUENCE [LARGE SCALE GENOMIC DNA]</scope>
</reference>
<gene>
    <name evidence="1" type="ORF">CDAR_479841</name>
</gene>
<dbReference type="EMBL" id="BPLQ01008249">
    <property type="protein sequence ID" value="GIY36140.1"/>
    <property type="molecule type" value="Genomic_DNA"/>
</dbReference>
<organism evidence="1 2">
    <name type="scientific">Caerostris darwini</name>
    <dbReference type="NCBI Taxonomy" id="1538125"/>
    <lineage>
        <taxon>Eukaryota</taxon>
        <taxon>Metazoa</taxon>
        <taxon>Ecdysozoa</taxon>
        <taxon>Arthropoda</taxon>
        <taxon>Chelicerata</taxon>
        <taxon>Arachnida</taxon>
        <taxon>Araneae</taxon>
        <taxon>Araneomorphae</taxon>
        <taxon>Entelegynae</taxon>
        <taxon>Araneoidea</taxon>
        <taxon>Araneidae</taxon>
        <taxon>Caerostris</taxon>
    </lineage>
</organism>
<accession>A0AAV4SUI3</accession>
<evidence type="ECO:0000313" key="1">
    <source>
        <dbReference type="EMBL" id="GIY36140.1"/>
    </source>
</evidence>